<dbReference type="EMBL" id="CP035807">
    <property type="protein sequence ID" value="QEN04794.1"/>
    <property type="molecule type" value="Genomic_DNA"/>
</dbReference>
<dbReference type="Pfam" id="PF21176">
    <property type="entry name" value="RecR_HhH"/>
    <property type="match status" value="1"/>
</dbReference>
<dbReference type="PROSITE" id="PS01300">
    <property type="entry name" value="RECR"/>
    <property type="match status" value="1"/>
</dbReference>
<dbReference type="InterPro" id="IPR000093">
    <property type="entry name" value="DNA_Rcmb_RecR"/>
</dbReference>
<evidence type="ECO:0000256" key="1">
    <source>
        <dbReference type="ARBA" id="ARBA00022723"/>
    </source>
</evidence>
<evidence type="ECO:0000256" key="7">
    <source>
        <dbReference type="HAMAP-Rule" id="MF_00017"/>
    </source>
</evidence>
<organism evidence="9 10">
    <name type="scientific">Thiospirochaeta perfilievii</name>
    <dbReference type="NCBI Taxonomy" id="252967"/>
    <lineage>
        <taxon>Bacteria</taxon>
        <taxon>Pseudomonadati</taxon>
        <taxon>Spirochaetota</taxon>
        <taxon>Spirochaetia</taxon>
        <taxon>Spirochaetales</taxon>
        <taxon>Spirochaetaceae</taxon>
        <taxon>Thiospirochaeta</taxon>
    </lineage>
</organism>
<evidence type="ECO:0000256" key="3">
    <source>
        <dbReference type="ARBA" id="ARBA00022771"/>
    </source>
</evidence>
<evidence type="ECO:0000313" key="9">
    <source>
        <dbReference type="EMBL" id="QEN04794.1"/>
    </source>
</evidence>
<dbReference type="KEGG" id="sper:EW093_08790"/>
<comment type="function">
    <text evidence="7">May play a role in DNA repair. It seems to be involved in an RecBC-independent recombinational process of DNA repair. It may act with RecF and RecO.</text>
</comment>
<evidence type="ECO:0000259" key="8">
    <source>
        <dbReference type="PROSITE" id="PS50880"/>
    </source>
</evidence>
<evidence type="ECO:0000256" key="5">
    <source>
        <dbReference type="ARBA" id="ARBA00023172"/>
    </source>
</evidence>
<dbReference type="PANTHER" id="PTHR30446">
    <property type="entry name" value="RECOMBINATION PROTEIN RECR"/>
    <property type="match status" value="1"/>
</dbReference>
<evidence type="ECO:0000256" key="2">
    <source>
        <dbReference type="ARBA" id="ARBA00022763"/>
    </source>
</evidence>
<dbReference type="OrthoDB" id="9802672at2"/>
<reference evidence="9 10" key="1">
    <citation type="submission" date="2019-02" db="EMBL/GenBank/DDBJ databases">
        <authorList>
            <person name="Fomenkov A."/>
            <person name="Dubinina G."/>
            <person name="Grabovich M."/>
            <person name="Vincze T."/>
            <person name="Roberts R.J."/>
        </authorList>
    </citation>
    <scope>NUCLEOTIDE SEQUENCE [LARGE SCALE GENOMIC DNA]</scope>
    <source>
        <strain evidence="9 10">P</strain>
    </source>
</reference>
<keyword evidence="2 7" id="KW-0227">DNA damage</keyword>
<dbReference type="GO" id="GO:0008270">
    <property type="term" value="F:zinc ion binding"/>
    <property type="evidence" value="ECO:0007669"/>
    <property type="project" value="UniProtKB-KW"/>
</dbReference>
<name>A0A5C1QDJ1_9SPIO</name>
<dbReference type="AlphaFoldDB" id="A0A5C1QDJ1"/>
<dbReference type="SUPFAM" id="SSF111304">
    <property type="entry name" value="Recombination protein RecR"/>
    <property type="match status" value="1"/>
</dbReference>
<comment type="similarity">
    <text evidence="7">Belongs to the RecR family.</text>
</comment>
<dbReference type="Proteomes" id="UP000323824">
    <property type="component" value="Chromosome"/>
</dbReference>
<dbReference type="InterPro" id="IPR015967">
    <property type="entry name" value="Rcmb_RecR_Znf"/>
</dbReference>
<dbReference type="Pfam" id="PF13662">
    <property type="entry name" value="Toprim_4"/>
    <property type="match status" value="1"/>
</dbReference>
<accession>A0A5C1QDJ1</accession>
<evidence type="ECO:0000256" key="4">
    <source>
        <dbReference type="ARBA" id="ARBA00022833"/>
    </source>
</evidence>
<evidence type="ECO:0000313" key="10">
    <source>
        <dbReference type="Proteomes" id="UP000323824"/>
    </source>
</evidence>
<gene>
    <name evidence="7 9" type="primary">recR</name>
    <name evidence="9" type="ORF">EW093_08790</name>
</gene>
<dbReference type="CDD" id="cd01025">
    <property type="entry name" value="TOPRIM_recR"/>
    <property type="match status" value="1"/>
</dbReference>
<dbReference type="Pfam" id="PF21175">
    <property type="entry name" value="RecR_C"/>
    <property type="match status" value="1"/>
</dbReference>
<proteinExistence type="inferred from homology"/>
<reference evidence="9 10" key="2">
    <citation type="submission" date="2019-09" db="EMBL/GenBank/DDBJ databases">
        <title>Complete Genome Sequence and Methylome Analysis of free living Spirochaetas.</title>
        <authorList>
            <person name="Leshcheva N."/>
            <person name="Mikheeva N."/>
        </authorList>
    </citation>
    <scope>NUCLEOTIDE SEQUENCE [LARGE SCALE GENOMIC DNA]</scope>
    <source>
        <strain evidence="9 10">P</strain>
    </source>
</reference>
<keyword evidence="5 7" id="KW-0233">DNA recombination</keyword>
<dbReference type="RefSeq" id="WP_149568034.1">
    <property type="nucleotide sequence ID" value="NZ_CP035807.1"/>
</dbReference>
<keyword evidence="3 7" id="KW-0863">Zinc-finger</keyword>
<protein>
    <recommendedName>
        <fullName evidence="7">Recombination protein RecR</fullName>
    </recommendedName>
</protein>
<dbReference type="GO" id="GO:0006281">
    <property type="term" value="P:DNA repair"/>
    <property type="evidence" value="ECO:0007669"/>
    <property type="project" value="UniProtKB-UniRule"/>
</dbReference>
<dbReference type="NCBIfam" id="TIGR00615">
    <property type="entry name" value="recR"/>
    <property type="match status" value="1"/>
</dbReference>
<dbReference type="InterPro" id="IPR006171">
    <property type="entry name" value="TOPRIM_dom"/>
</dbReference>
<dbReference type="InterPro" id="IPR034137">
    <property type="entry name" value="TOPRIM_RecR"/>
</dbReference>
<dbReference type="InterPro" id="IPR023627">
    <property type="entry name" value="Rcmb_RecR"/>
</dbReference>
<dbReference type="GO" id="GO:0006310">
    <property type="term" value="P:DNA recombination"/>
    <property type="evidence" value="ECO:0007669"/>
    <property type="project" value="UniProtKB-UniRule"/>
</dbReference>
<keyword evidence="4 7" id="KW-0862">Zinc</keyword>
<dbReference type="Gene3D" id="3.40.1360.10">
    <property type="match status" value="1"/>
</dbReference>
<dbReference type="Pfam" id="PF02132">
    <property type="entry name" value="RecR_ZnF"/>
    <property type="match status" value="1"/>
</dbReference>
<feature type="domain" description="Toprim" evidence="8">
    <location>
        <begin position="76"/>
        <end position="171"/>
    </location>
</feature>
<dbReference type="PANTHER" id="PTHR30446:SF0">
    <property type="entry name" value="RECOMBINATION PROTEIN RECR"/>
    <property type="match status" value="1"/>
</dbReference>
<dbReference type="SMART" id="SM00493">
    <property type="entry name" value="TOPRIM"/>
    <property type="match status" value="1"/>
</dbReference>
<keyword evidence="6 7" id="KW-0234">DNA repair</keyword>
<dbReference type="Gene3D" id="1.10.8.420">
    <property type="entry name" value="RecR Domain 1"/>
    <property type="match status" value="1"/>
</dbReference>
<dbReference type="PROSITE" id="PS50880">
    <property type="entry name" value="TOPRIM"/>
    <property type="match status" value="1"/>
</dbReference>
<evidence type="ECO:0000256" key="6">
    <source>
        <dbReference type="ARBA" id="ARBA00023204"/>
    </source>
</evidence>
<keyword evidence="10" id="KW-1185">Reference proteome</keyword>
<keyword evidence="1 7" id="KW-0479">Metal-binding</keyword>
<dbReference type="HAMAP" id="MF_00017">
    <property type="entry name" value="RecR"/>
    <property type="match status" value="1"/>
</dbReference>
<dbReference type="GO" id="GO:0003677">
    <property type="term" value="F:DNA binding"/>
    <property type="evidence" value="ECO:0007669"/>
    <property type="project" value="UniProtKB-UniRule"/>
</dbReference>
<feature type="zinc finger region" description="C4-type" evidence="7">
    <location>
        <begin position="54"/>
        <end position="69"/>
    </location>
</feature>
<dbReference type="Gene3D" id="6.10.250.240">
    <property type="match status" value="1"/>
</dbReference>
<sequence>MESLDNLISSFSSLPSIGKKSATRLAYFILKSDKRIAEKLAHDLLNIKVMVKNCSQCGTYTEGDICNICSSLNRDKIICVVEQSQDVYFIDSTGEYSGYFHVLNGVLSPLNGVGPKELKLDKLVNRIKEEGFKEVIIATNPTLEGDTTALYILKLLEGIDVKVSRIASGMPVGGDMEYIDKQTLSRSLKGRISY</sequence>